<dbReference type="PANTHER" id="PTHR42780">
    <property type="entry name" value="SOLEUCYL-TRNA SYNTHETASE"/>
    <property type="match status" value="1"/>
</dbReference>
<evidence type="ECO:0000256" key="5">
    <source>
        <dbReference type="ARBA" id="ARBA00012720"/>
    </source>
</evidence>
<dbReference type="GO" id="GO:0006284">
    <property type="term" value="P:base-excision repair"/>
    <property type="evidence" value="ECO:0007669"/>
    <property type="project" value="InterPro"/>
</dbReference>
<evidence type="ECO:0000256" key="7">
    <source>
        <dbReference type="ARBA" id="ARBA00022598"/>
    </source>
</evidence>
<dbReference type="SMART" id="SM01232">
    <property type="entry name" value="H2TH"/>
    <property type="match status" value="1"/>
</dbReference>
<organism evidence="29 30">
    <name type="scientific">Geodia barretti</name>
    <name type="common">Barrett's horny sponge</name>
    <dbReference type="NCBI Taxonomy" id="519541"/>
    <lineage>
        <taxon>Eukaryota</taxon>
        <taxon>Metazoa</taxon>
        <taxon>Porifera</taxon>
        <taxon>Demospongiae</taxon>
        <taxon>Heteroscleromorpha</taxon>
        <taxon>Tetractinellida</taxon>
        <taxon>Astrophorina</taxon>
        <taxon>Geodiidae</taxon>
        <taxon>Geodia</taxon>
    </lineage>
</organism>
<dbReference type="InterPro" id="IPR012319">
    <property type="entry name" value="FPG_cat"/>
</dbReference>
<evidence type="ECO:0000256" key="18">
    <source>
        <dbReference type="ARBA" id="ARBA00023204"/>
    </source>
</evidence>
<dbReference type="PROSITE" id="PS01242">
    <property type="entry name" value="ZF_FPG_1"/>
    <property type="match status" value="1"/>
</dbReference>
<dbReference type="EMBL" id="CASHTH010001306">
    <property type="protein sequence ID" value="CAI8013886.1"/>
    <property type="molecule type" value="Genomic_DNA"/>
</dbReference>
<dbReference type="SUPFAM" id="SSF52374">
    <property type="entry name" value="Nucleotidylyl transferase"/>
    <property type="match status" value="1"/>
</dbReference>
<evidence type="ECO:0000256" key="24">
    <source>
        <dbReference type="ARBA" id="ARBA00048359"/>
    </source>
</evidence>
<evidence type="ECO:0000256" key="20">
    <source>
        <dbReference type="ARBA" id="ARBA00023268"/>
    </source>
</evidence>
<comment type="cofactor">
    <cofactor evidence="1">
        <name>Zn(2+)</name>
        <dbReference type="ChEBI" id="CHEBI:29105"/>
    </cofactor>
</comment>
<gene>
    <name evidence="29" type="ORF">GBAR_LOCUS8739</name>
</gene>
<evidence type="ECO:0000256" key="2">
    <source>
        <dbReference type="ARBA" id="ARBA00005594"/>
    </source>
</evidence>
<dbReference type="GO" id="GO:0140078">
    <property type="term" value="F:class I DNA-(apurinic or apyrimidinic site) endonuclease activity"/>
    <property type="evidence" value="ECO:0007669"/>
    <property type="project" value="UniProtKB-EC"/>
</dbReference>
<keyword evidence="7 29" id="KW-0436">Ligase</keyword>
<dbReference type="SUPFAM" id="SSF81624">
    <property type="entry name" value="N-terminal domain of MutM-like DNA repair proteins"/>
    <property type="match status" value="1"/>
</dbReference>
<sequence length="1061" mass="116734">MFSTLFPAVSAFPNSTPDFLSTGKSGTCSAVPERAGGRAAFMLYDGPPTANGSPGIHHVLARIFKDVICRYRTMKGYQVLRKGGWDTHGLPVELGIEQDWASPASATSRSTGSKSSTRDAARASSATVQRVGGDDRPHRLLGGHGRPYVTLENDYIESGWWILKTLWDRGLLYQGMRGHAPLPAMRHQPQLPRAGPGLPGRHADPSVFVKFSSSPQVPAHPSPTHWTSAASPPSCWRGRRRPWTLPGNTALAVDRNRSIPSSELEENGPGNASLWPPRWWRTTSGRSTPSSGRCRGSELVGLAYTPLYPPASFGSRISRFESGVLSSSDGEQDFAPRWLPPTSFPWKTAPGIVHIAPAFGDEDLGLGREKGLNFVQPWTCRASSPATTPSLGKFVKDADPEIMAISRSAACCIIATSTTTPTPFCWRCDTPLLYYAKSSWYIRTSALKDDLVDGQNSRINCLHALSTLLKGEPSYKNVICLGLILDERGRKMSKRVGNVVEPLPLLDEHGADALRWYLFTASQPGEARRFSSRLVNQTLRQVLLTLWNIYSFFTGYATIDKFDPSQKPAGWKPENELDRWVLSELNELVAEVDRCMENYDPTMQGRRIQEFVDRLSNCVHLADYPVADDSLVDDDLMEATRLAMRISSMGRAARSKSGLKVRQPLASAAIRTRTPSERAFVAQVRPQILDELNIKDIELLDDDSALVQQAQEQAGGEPETVVSVGHYTASLEAGYLVAMNGEITPELAEEGMARELVHRIQGLRRGANFEVTDHIQTWYEAPEELSQATYIVPELPEVESVRRSLLRSGLAGRTITSAEIGWAKTVKHPSADEFAASLAGRTVEDVGRRAKYLLFPLAGQPEATFVAHLGMTGNLVVQPGEQEQHPMTRHVFALDDGRELRFVDGRKFGKLWLADDLGKILPPLGPEPLGDEFTTEWLADSLAKRNAPVKALLLDQSIAAGIGNIYADEALFLSGIRPDRPASELSADEMVRLRQGIIDCLNAGFAVYDRARDLRWPEPPEPMGTWSHPRDAGTPCPNCGGEITSTRIRARGTWFCQGCQV</sequence>
<keyword evidence="11 25" id="KW-0863">Zinc-finger</keyword>
<evidence type="ECO:0000256" key="25">
    <source>
        <dbReference type="PROSITE-ProRule" id="PRU00391"/>
    </source>
</evidence>
<keyword evidence="20" id="KW-0511">Multifunctional enzyme</keyword>
<keyword evidence="10" id="KW-0227">DNA damage</keyword>
<dbReference type="InterPro" id="IPR014729">
    <property type="entry name" value="Rossmann-like_a/b/a_fold"/>
</dbReference>
<dbReference type="GO" id="GO:0008270">
    <property type="term" value="F:zinc ion binding"/>
    <property type="evidence" value="ECO:0007669"/>
    <property type="project" value="UniProtKB-KW"/>
</dbReference>
<evidence type="ECO:0000256" key="22">
    <source>
        <dbReference type="ARBA" id="ARBA00032665"/>
    </source>
</evidence>
<evidence type="ECO:0000256" key="13">
    <source>
        <dbReference type="ARBA" id="ARBA00022833"/>
    </source>
</evidence>
<dbReference type="EC" id="6.1.1.5" evidence="6"/>
<dbReference type="Gene3D" id="1.10.8.50">
    <property type="match status" value="1"/>
</dbReference>
<feature type="domain" description="FPG-type" evidence="27">
    <location>
        <begin position="1026"/>
        <end position="1061"/>
    </location>
</feature>
<name>A0AA35WE25_GEOBA</name>
<keyword evidence="19" id="KW-0456">Lyase</keyword>
<feature type="region of interest" description="Disordered" evidence="26">
    <location>
        <begin position="101"/>
        <end position="144"/>
    </location>
</feature>
<dbReference type="PANTHER" id="PTHR42780:SF1">
    <property type="entry name" value="ISOLEUCINE--TRNA LIGASE, CYTOPLASMIC"/>
    <property type="match status" value="1"/>
</dbReference>
<keyword evidence="16" id="KW-0238">DNA-binding</keyword>
<comment type="similarity">
    <text evidence="2">Belongs to the class-I aminoacyl-tRNA synthetase family.</text>
</comment>
<dbReference type="Gene3D" id="3.40.50.620">
    <property type="entry name" value="HUPs"/>
    <property type="match status" value="3"/>
</dbReference>
<evidence type="ECO:0000256" key="23">
    <source>
        <dbReference type="ARBA" id="ARBA00044632"/>
    </source>
</evidence>
<keyword evidence="9" id="KW-0547">Nucleotide-binding</keyword>
<evidence type="ECO:0000259" key="27">
    <source>
        <dbReference type="PROSITE" id="PS51066"/>
    </source>
</evidence>
<evidence type="ECO:0000259" key="28">
    <source>
        <dbReference type="PROSITE" id="PS51068"/>
    </source>
</evidence>
<feature type="compositionally biased region" description="Low complexity" evidence="26">
    <location>
        <begin position="277"/>
        <end position="294"/>
    </location>
</feature>
<evidence type="ECO:0000256" key="14">
    <source>
        <dbReference type="ARBA" id="ARBA00022840"/>
    </source>
</evidence>
<keyword evidence="21" id="KW-0326">Glycosidase</keyword>
<dbReference type="InterPro" id="IPR015886">
    <property type="entry name" value="H2TH_FPG"/>
</dbReference>
<dbReference type="NCBIfam" id="NF002211">
    <property type="entry name" value="PRK01103.1"/>
    <property type="match status" value="1"/>
</dbReference>
<evidence type="ECO:0000256" key="4">
    <source>
        <dbReference type="ARBA" id="ARBA00011245"/>
    </source>
</evidence>
<feature type="compositionally biased region" description="Low complexity" evidence="26">
    <location>
        <begin position="104"/>
        <end position="115"/>
    </location>
</feature>
<evidence type="ECO:0000256" key="17">
    <source>
        <dbReference type="ARBA" id="ARBA00023146"/>
    </source>
</evidence>
<dbReference type="InterPro" id="IPR015887">
    <property type="entry name" value="DNA_glyclase_Znf_dom_DNA_BS"/>
</dbReference>
<keyword evidence="8" id="KW-0479">Metal-binding</keyword>
<feature type="region of interest" description="Disordered" evidence="26">
    <location>
        <begin position="212"/>
        <end position="233"/>
    </location>
</feature>
<dbReference type="Gene3D" id="3.20.190.10">
    <property type="entry name" value="MutM-like, N-terminal"/>
    <property type="match status" value="1"/>
</dbReference>
<keyword evidence="15" id="KW-0648">Protein biosynthesis</keyword>
<evidence type="ECO:0000256" key="1">
    <source>
        <dbReference type="ARBA" id="ARBA00001947"/>
    </source>
</evidence>
<comment type="subunit">
    <text evidence="4">Monomer.</text>
</comment>
<evidence type="ECO:0000256" key="12">
    <source>
        <dbReference type="ARBA" id="ARBA00022801"/>
    </source>
</evidence>
<evidence type="ECO:0000256" key="10">
    <source>
        <dbReference type="ARBA" id="ARBA00022763"/>
    </source>
</evidence>
<dbReference type="CDD" id="cd08966">
    <property type="entry name" value="EcFpg-like_N"/>
    <property type="match status" value="1"/>
</dbReference>
<evidence type="ECO:0000256" key="8">
    <source>
        <dbReference type="ARBA" id="ARBA00022723"/>
    </source>
</evidence>
<evidence type="ECO:0000256" key="3">
    <source>
        <dbReference type="ARBA" id="ARBA00009409"/>
    </source>
</evidence>
<dbReference type="Pfam" id="PF01149">
    <property type="entry name" value="Fapy_DNA_glyco"/>
    <property type="match status" value="1"/>
</dbReference>
<comment type="similarity">
    <text evidence="3">Belongs to the FPG family.</text>
</comment>
<reference evidence="29" key="1">
    <citation type="submission" date="2023-03" db="EMBL/GenBank/DDBJ databases">
        <authorList>
            <person name="Steffen K."/>
            <person name="Cardenas P."/>
        </authorList>
    </citation>
    <scope>NUCLEOTIDE SEQUENCE</scope>
</reference>
<dbReference type="InterPro" id="IPR002300">
    <property type="entry name" value="aa-tRNA-synth_Ia"/>
</dbReference>
<evidence type="ECO:0000313" key="30">
    <source>
        <dbReference type="Proteomes" id="UP001174909"/>
    </source>
</evidence>
<accession>A0AA35WE25</accession>
<keyword evidence="30" id="KW-1185">Reference proteome</keyword>
<evidence type="ECO:0000256" key="11">
    <source>
        <dbReference type="ARBA" id="ARBA00022771"/>
    </source>
</evidence>
<dbReference type="GO" id="GO:0003684">
    <property type="term" value="F:damaged DNA binding"/>
    <property type="evidence" value="ECO:0007669"/>
    <property type="project" value="InterPro"/>
</dbReference>
<protein>
    <recommendedName>
        <fullName evidence="22">Isoleucyl-tRNA synthetase</fullName>
        <ecNumber evidence="5">4.2.99.18</ecNumber>
        <ecNumber evidence="6">6.1.1.5</ecNumber>
    </recommendedName>
</protein>
<feature type="domain" description="Formamidopyrimidine-DNA glycosylase catalytic" evidence="28">
    <location>
        <begin position="793"/>
        <end position="909"/>
    </location>
</feature>
<dbReference type="PRINTS" id="PR00984">
    <property type="entry name" value="TRNASYNTHILE"/>
</dbReference>
<dbReference type="InterPro" id="IPR000214">
    <property type="entry name" value="Znf_DNA_glyclase/AP_lyase"/>
</dbReference>
<dbReference type="InterPro" id="IPR010979">
    <property type="entry name" value="Ribosomal_uS13-like_H2TH"/>
</dbReference>
<keyword evidence="18" id="KW-0234">DNA repair</keyword>
<dbReference type="GO" id="GO:0008534">
    <property type="term" value="F:oxidized purine nucleobase lesion DNA N-glycosylase activity"/>
    <property type="evidence" value="ECO:0007669"/>
    <property type="project" value="InterPro"/>
</dbReference>
<comment type="catalytic activity">
    <reaction evidence="24">
        <text>tRNA(Ile) + L-isoleucine + ATP = L-isoleucyl-tRNA(Ile) + AMP + diphosphate</text>
        <dbReference type="Rhea" id="RHEA:11060"/>
        <dbReference type="Rhea" id="RHEA-COMP:9666"/>
        <dbReference type="Rhea" id="RHEA-COMP:9695"/>
        <dbReference type="ChEBI" id="CHEBI:30616"/>
        <dbReference type="ChEBI" id="CHEBI:33019"/>
        <dbReference type="ChEBI" id="CHEBI:58045"/>
        <dbReference type="ChEBI" id="CHEBI:78442"/>
        <dbReference type="ChEBI" id="CHEBI:78528"/>
        <dbReference type="ChEBI" id="CHEBI:456215"/>
        <dbReference type="EC" id="6.1.1.5"/>
    </reaction>
</comment>
<keyword evidence="17" id="KW-0030">Aminoacyl-tRNA synthetase</keyword>
<dbReference type="InterPro" id="IPR020629">
    <property type="entry name" value="FPG_Glyclase"/>
</dbReference>
<dbReference type="Gene3D" id="3.90.740.10">
    <property type="entry name" value="Valyl/Leucyl/Isoleucyl-tRNA synthetase, editing domain"/>
    <property type="match status" value="1"/>
</dbReference>
<evidence type="ECO:0000256" key="9">
    <source>
        <dbReference type="ARBA" id="ARBA00022741"/>
    </source>
</evidence>
<evidence type="ECO:0000256" key="15">
    <source>
        <dbReference type="ARBA" id="ARBA00022917"/>
    </source>
</evidence>
<dbReference type="GO" id="GO:0002161">
    <property type="term" value="F:aminoacyl-tRNA deacylase activity"/>
    <property type="evidence" value="ECO:0007669"/>
    <property type="project" value="InterPro"/>
</dbReference>
<dbReference type="GO" id="GO:0005524">
    <property type="term" value="F:ATP binding"/>
    <property type="evidence" value="ECO:0007669"/>
    <property type="project" value="UniProtKB-KW"/>
</dbReference>
<dbReference type="SUPFAM" id="SSF57716">
    <property type="entry name" value="Glucocorticoid receptor-like (DNA-binding domain)"/>
    <property type="match status" value="1"/>
</dbReference>
<dbReference type="SMART" id="SM00898">
    <property type="entry name" value="Fapy_DNA_glyco"/>
    <property type="match status" value="1"/>
</dbReference>
<feature type="region of interest" description="Disordered" evidence="26">
    <location>
        <begin position="259"/>
        <end position="294"/>
    </location>
</feature>
<evidence type="ECO:0000313" key="29">
    <source>
        <dbReference type="EMBL" id="CAI8013886.1"/>
    </source>
</evidence>
<dbReference type="PROSITE" id="PS51066">
    <property type="entry name" value="ZF_FPG_2"/>
    <property type="match status" value="1"/>
</dbReference>
<dbReference type="InterPro" id="IPR035937">
    <property type="entry name" value="FPG_N"/>
</dbReference>
<dbReference type="InterPro" id="IPR023586">
    <property type="entry name" value="Ile-tRNA-ligase_type2"/>
</dbReference>
<keyword evidence="14" id="KW-0067">ATP-binding</keyword>
<dbReference type="SUPFAM" id="SSF50677">
    <property type="entry name" value="ValRS/IleRS/LeuRS editing domain"/>
    <property type="match status" value="1"/>
</dbReference>
<dbReference type="EC" id="4.2.99.18" evidence="5"/>
<dbReference type="Gene3D" id="1.10.730.10">
    <property type="entry name" value="Isoleucyl-tRNA Synthetase, Domain 1"/>
    <property type="match status" value="1"/>
</dbReference>
<evidence type="ECO:0000256" key="19">
    <source>
        <dbReference type="ARBA" id="ARBA00023239"/>
    </source>
</evidence>
<dbReference type="PROSITE" id="PS51068">
    <property type="entry name" value="FPG_CAT"/>
    <property type="match status" value="1"/>
</dbReference>
<dbReference type="Pfam" id="PF19302">
    <property type="entry name" value="DUF5915"/>
    <property type="match status" value="1"/>
</dbReference>
<proteinExistence type="inferred from homology"/>
<evidence type="ECO:0000256" key="6">
    <source>
        <dbReference type="ARBA" id="ARBA00013165"/>
    </source>
</evidence>
<dbReference type="SUPFAM" id="SSF47323">
    <property type="entry name" value="Anticodon-binding domain of a subclass of class I aminoacyl-tRNA synthetases"/>
    <property type="match status" value="1"/>
</dbReference>
<evidence type="ECO:0000256" key="26">
    <source>
        <dbReference type="SAM" id="MobiDB-lite"/>
    </source>
</evidence>
<dbReference type="SUPFAM" id="SSF46946">
    <property type="entry name" value="S13-like H2TH domain"/>
    <property type="match status" value="1"/>
</dbReference>
<dbReference type="Pfam" id="PF06831">
    <property type="entry name" value="H2TH"/>
    <property type="match status" value="1"/>
</dbReference>
<evidence type="ECO:0000256" key="21">
    <source>
        <dbReference type="ARBA" id="ARBA00023295"/>
    </source>
</evidence>
<dbReference type="InterPro" id="IPR009080">
    <property type="entry name" value="tRNAsynth_Ia_anticodon-bd"/>
</dbReference>
<dbReference type="InterPro" id="IPR002301">
    <property type="entry name" value="Ile-tRNA-ligase"/>
</dbReference>
<keyword evidence="12" id="KW-0378">Hydrolase</keyword>
<dbReference type="NCBIfam" id="TIGR00577">
    <property type="entry name" value="fpg"/>
    <property type="match status" value="1"/>
</dbReference>
<comment type="catalytic activity">
    <reaction evidence="23">
        <text>2'-deoxyribonucleotide-(2'-deoxyribose 5'-phosphate)-2'-deoxyribonucleotide-DNA = a 3'-end 2'-deoxyribonucleotide-(2,3-dehydro-2,3-deoxyribose 5'-phosphate)-DNA + a 5'-end 5'-phospho-2'-deoxyribonucleoside-DNA + H(+)</text>
        <dbReference type="Rhea" id="RHEA:66592"/>
        <dbReference type="Rhea" id="RHEA-COMP:13180"/>
        <dbReference type="Rhea" id="RHEA-COMP:16897"/>
        <dbReference type="Rhea" id="RHEA-COMP:17067"/>
        <dbReference type="ChEBI" id="CHEBI:15378"/>
        <dbReference type="ChEBI" id="CHEBI:136412"/>
        <dbReference type="ChEBI" id="CHEBI:157695"/>
        <dbReference type="ChEBI" id="CHEBI:167181"/>
        <dbReference type="EC" id="4.2.99.18"/>
    </reaction>
</comment>
<evidence type="ECO:0000256" key="16">
    <source>
        <dbReference type="ARBA" id="ARBA00023125"/>
    </source>
</evidence>
<dbReference type="GO" id="GO:0006428">
    <property type="term" value="P:isoleucyl-tRNA aminoacylation"/>
    <property type="evidence" value="ECO:0007669"/>
    <property type="project" value="InterPro"/>
</dbReference>
<dbReference type="AlphaFoldDB" id="A0AA35WE25"/>
<keyword evidence="13" id="KW-0862">Zinc</keyword>
<dbReference type="InterPro" id="IPR009008">
    <property type="entry name" value="Val/Leu/Ile-tRNA-synth_edit"/>
</dbReference>
<dbReference type="GO" id="GO:0004822">
    <property type="term" value="F:isoleucine-tRNA ligase activity"/>
    <property type="evidence" value="ECO:0007669"/>
    <property type="project" value="UniProtKB-EC"/>
</dbReference>
<comment type="caution">
    <text evidence="29">The sequence shown here is derived from an EMBL/GenBank/DDBJ whole genome shotgun (WGS) entry which is preliminary data.</text>
</comment>
<dbReference type="Pfam" id="PF00133">
    <property type="entry name" value="tRNA-synt_1"/>
    <property type="match status" value="2"/>
</dbReference>
<dbReference type="Proteomes" id="UP001174909">
    <property type="component" value="Unassembled WGS sequence"/>
</dbReference>